<organism evidence="3 4">
    <name type="scientific">Lysobacter korlensis</name>
    <dbReference type="NCBI Taxonomy" id="553636"/>
    <lineage>
        <taxon>Bacteria</taxon>
        <taxon>Pseudomonadati</taxon>
        <taxon>Pseudomonadota</taxon>
        <taxon>Gammaproteobacteria</taxon>
        <taxon>Lysobacterales</taxon>
        <taxon>Lysobacteraceae</taxon>
        <taxon>Lysobacter</taxon>
    </lineage>
</organism>
<evidence type="ECO:0000313" key="3">
    <source>
        <dbReference type="EMBL" id="MFC0680470.1"/>
    </source>
</evidence>
<dbReference type="Proteomes" id="UP001589896">
    <property type="component" value="Unassembled WGS sequence"/>
</dbReference>
<proteinExistence type="predicted"/>
<keyword evidence="2" id="KW-0472">Membrane</keyword>
<name>A0ABV6RU18_9GAMM</name>
<evidence type="ECO:0008006" key="5">
    <source>
        <dbReference type="Google" id="ProtNLM"/>
    </source>
</evidence>
<keyword evidence="4" id="KW-1185">Reference proteome</keyword>
<comment type="caution">
    <text evidence="3">The sequence shown here is derived from an EMBL/GenBank/DDBJ whole genome shotgun (WGS) entry which is preliminary data.</text>
</comment>
<sequence length="147" mass="15649">MTDDGGADRDEVRVRRTPKYPAFLTIGGGIGAIVAFTLTATREVDPEVGFLQMFLFLALFGITIGMLLAGITALIFERVYARRTTTVTAERSEITAPSHPPVAEPAIETLPAEAQADPMPRDGEADAGLPADRPDTRDPGTGPAPRD</sequence>
<dbReference type="EMBL" id="JBHLTG010000005">
    <property type="protein sequence ID" value="MFC0680470.1"/>
    <property type="molecule type" value="Genomic_DNA"/>
</dbReference>
<keyword evidence="2" id="KW-1133">Transmembrane helix</keyword>
<evidence type="ECO:0000313" key="4">
    <source>
        <dbReference type="Proteomes" id="UP001589896"/>
    </source>
</evidence>
<feature type="transmembrane region" description="Helical" evidence="2">
    <location>
        <begin position="53"/>
        <end position="76"/>
    </location>
</feature>
<evidence type="ECO:0000256" key="1">
    <source>
        <dbReference type="SAM" id="MobiDB-lite"/>
    </source>
</evidence>
<accession>A0ABV6RU18</accession>
<protein>
    <recommendedName>
        <fullName evidence="5">Lipopolysaccharide assembly protein A domain-containing protein</fullName>
    </recommendedName>
</protein>
<feature type="transmembrane region" description="Helical" evidence="2">
    <location>
        <begin position="20"/>
        <end position="41"/>
    </location>
</feature>
<evidence type="ECO:0000256" key="2">
    <source>
        <dbReference type="SAM" id="Phobius"/>
    </source>
</evidence>
<feature type="region of interest" description="Disordered" evidence="1">
    <location>
        <begin position="87"/>
        <end position="147"/>
    </location>
</feature>
<reference evidence="3 4" key="1">
    <citation type="submission" date="2024-09" db="EMBL/GenBank/DDBJ databases">
        <authorList>
            <person name="Sun Q."/>
            <person name="Mori K."/>
        </authorList>
    </citation>
    <scope>NUCLEOTIDE SEQUENCE [LARGE SCALE GENOMIC DNA]</scope>
    <source>
        <strain evidence="3 4">KCTC 23076</strain>
    </source>
</reference>
<dbReference type="RefSeq" id="WP_386672231.1">
    <property type="nucleotide sequence ID" value="NZ_JBHLTG010000005.1"/>
</dbReference>
<keyword evidence="2" id="KW-0812">Transmembrane</keyword>
<gene>
    <name evidence="3" type="ORF">ACFFGH_21775</name>
</gene>